<sequence>MAATSQSFFQVRFDWGLEGLARLAPADIVVIVDVLGLGTDATGAVADGRPFALDSAVSEPVAALARAAAASGALVLAGCLRNPTAVARAVLAEQHRRGVRVSVSVLAAGEVSDSGALRVAVEDQLGAGAVVDALAAVGLDHSSPEAAVAGIAFGGLRGALRHLLLASSSGQELVARGLADYVRSAAALEAADAVAVLQDGVFIPRS</sequence>
<dbReference type="InterPro" id="IPR005238">
    <property type="entry name" value="ComB-like"/>
</dbReference>
<name>A0ABP7GS70_9MICO</name>
<keyword evidence="3" id="KW-1185">Reference proteome</keyword>
<dbReference type="Gene3D" id="3.90.1560.10">
    <property type="entry name" value="ComB-like"/>
    <property type="match status" value="1"/>
</dbReference>
<dbReference type="EMBL" id="BAABAF010000009">
    <property type="protein sequence ID" value="GAA3774567.1"/>
    <property type="molecule type" value="Genomic_DNA"/>
</dbReference>
<evidence type="ECO:0000313" key="3">
    <source>
        <dbReference type="Proteomes" id="UP001500540"/>
    </source>
</evidence>
<proteinExistence type="predicted"/>
<accession>A0ABP7GS70</accession>
<dbReference type="RefSeq" id="WP_344784677.1">
    <property type="nucleotide sequence ID" value="NZ_BAABAF010000009.1"/>
</dbReference>
<reference evidence="3" key="1">
    <citation type="journal article" date="2019" name="Int. J. Syst. Evol. Microbiol.">
        <title>The Global Catalogue of Microorganisms (GCM) 10K type strain sequencing project: providing services to taxonomists for standard genome sequencing and annotation.</title>
        <authorList>
            <consortium name="The Broad Institute Genomics Platform"/>
            <consortium name="The Broad Institute Genome Sequencing Center for Infectious Disease"/>
            <person name="Wu L."/>
            <person name="Ma J."/>
        </authorList>
    </citation>
    <scope>NUCLEOTIDE SEQUENCE [LARGE SCALE GENOMIC DNA]</scope>
    <source>
        <strain evidence="3">JCM 16950</strain>
    </source>
</reference>
<comment type="caution">
    <text evidence="2">The sequence shown here is derived from an EMBL/GenBank/DDBJ whole genome shotgun (WGS) entry which is preliminary data.</text>
</comment>
<organism evidence="2 3">
    <name type="scientific">Microbacterium kribbense</name>
    <dbReference type="NCBI Taxonomy" id="433645"/>
    <lineage>
        <taxon>Bacteria</taxon>
        <taxon>Bacillati</taxon>
        <taxon>Actinomycetota</taxon>
        <taxon>Actinomycetes</taxon>
        <taxon>Micrococcales</taxon>
        <taxon>Microbacteriaceae</taxon>
        <taxon>Microbacterium</taxon>
    </lineage>
</organism>
<gene>
    <name evidence="2" type="ORF">GCM10022240_27960</name>
</gene>
<evidence type="ECO:0000313" key="2">
    <source>
        <dbReference type="EMBL" id="GAA3774567.1"/>
    </source>
</evidence>
<dbReference type="InterPro" id="IPR036702">
    <property type="entry name" value="ComB-like_sf"/>
</dbReference>
<dbReference type="Proteomes" id="UP001500540">
    <property type="component" value="Unassembled WGS sequence"/>
</dbReference>
<dbReference type="Pfam" id="PF04029">
    <property type="entry name" value="2-ph_phosp"/>
    <property type="match status" value="1"/>
</dbReference>
<evidence type="ECO:0000256" key="1">
    <source>
        <dbReference type="ARBA" id="ARBA00021948"/>
    </source>
</evidence>
<protein>
    <recommendedName>
        <fullName evidence="1">Probable 2-phosphosulfolactate phosphatase</fullName>
    </recommendedName>
</protein>
<dbReference type="SUPFAM" id="SSF142823">
    <property type="entry name" value="ComB-like"/>
    <property type="match status" value="1"/>
</dbReference>